<dbReference type="EMBL" id="JAHLOQ010000041">
    <property type="protein sequence ID" value="MBU5337169.1"/>
    <property type="molecule type" value="Genomic_DNA"/>
</dbReference>
<feature type="domain" description="Peptidase S11 D-Ala-D-Ala carboxypeptidase A C-terminal" evidence="1">
    <location>
        <begin position="296"/>
        <end position="384"/>
    </location>
</feature>
<reference evidence="2 3" key="1">
    <citation type="submission" date="2021-06" db="EMBL/GenBank/DDBJ databases">
        <authorList>
            <person name="Sun Q."/>
            <person name="Li D."/>
        </authorList>
    </citation>
    <scope>NUCLEOTIDE SEQUENCE [LARGE SCALE GENOMIC DNA]</scope>
    <source>
        <strain evidence="2 3">N19</strain>
    </source>
</reference>
<keyword evidence="2" id="KW-0645">Protease</keyword>
<protein>
    <submittedName>
        <fullName evidence="2">D-alanyl-D-alanine carboxypeptidase</fullName>
    </submittedName>
</protein>
<dbReference type="InterPro" id="IPR012907">
    <property type="entry name" value="Peptidase_S11_C"/>
</dbReference>
<keyword evidence="3" id="KW-1185">Reference proteome</keyword>
<organism evidence="2 3">
    <name type="scientific">Intestinibacter bartlettii</name>
    <dbReference type="NCBI Taxonomy" id="261299"/>
    <lineage>
        <taxon>Bacteria</taxon>
        <taxon>Bacillati</taxon>
        <taxon>Bacillota</taxon>
        <taxon>Clostridia</taxon>
        <taxon>Peptostreptococcales</taxon>
        <taxon>Peptostreptococcaceae</taxon>
        <taxon>Intestinibacter</taxon>
    </lineage>
</organism>
<dbReference type="Pfam" id="PF00768">
    <property type="entry name" value="Peptidase_S11"/>
    <property type="match status" value="1"/>
</dbReference>
<dbReference type="SMART" id="SM00936">
    <property type="entry name" value="PBP5_C"/>
    <property type="match status" value="1"/>
</dbReference>
<keyword evidence="2" id="KW-0121">Carboxypeptidase</keyword>
<sequence length="400" mass="45265">MKDLKKFVSKILLISILINIFTFNTCLAYDNIDRYSKGSILIDQLTNRTLYEKNPDKKMPLASLSKMMTFLIAIESIKEGKVKENDIVEIDEEIAKVKGSSYKLKVGEKVPLIELMNGLMIVSGNDAAIAIAKHIGGTVDDFVKIMNQKTKDLGMKNTTFINPNGLPVYSLKEPTKPPMENISTPRDISILAKYMFDNYEKEVTSITDKQVYSYPERGFCKNNTNVLLQLIPDVDGVKTGYTGNAGYCLCFSMKIHKENNKNDCDNRLIGVVLGTNHKNKRTQASMSLLEYGKENFTTKNIIQKDELIGKKYIYGIPEMEICLKADNNLYIVCTKDEEIKSEVTLKEINYPVKKGDLLGVIKYYNSNGTELGKLDIVSQNNLDEISFKNKMKIFLKEHGF</sequence>
<accession>A0ABS6E056</accession>
<dbReference type="GO" id="GO:0004180">
    <property type="term" value="F:carboxypeptidase activity"/>
    <property type="evidence" value="ECO:0007669"/>
    <property type="project" value="UniProtKB-KW"/>
</dbReference>
<dbReference type="Proteomes" id="UP001196301">
    <property type="component" value="Unassembled WGS sequence"/>
</dbReference>
<evidence type="ECO:0000313" key="3">
    <source>
        <dbReference type="Proteomes" id="UP001196301"/>
    </source>
</evidence>
<evidence type="ECO:0000259" key="1">
    <source>
        <dbReference type="SMART" id="SM00936"/>
    </source>
</evidence>
<evidence type="ECO:0000313" key="2">
    <source>
        <dbReference type="EMBL" id="MBU5337169.1"/>
    </source>
</evidence>
<dbReference type="Pfam" id="PF07943">
    <property type="entry name" value="PBP5_C"/>
    <property type="match status" value="1"/>
</dbReference>
<gene>
    <name evidence="2" type="ORF">KQI20_12020</name>
</gene>
<dbReference type="InterPro" id="IPR001967">
    <property type="entry name" value="Peptidase_S11_N"/>
</dbReference>
<name>A0ABS6E056_9FIRM</name>
<keyword evidence="2" id="KW-0378">Hydrolase</keyword>
<comment type="caution">
    <text evidence="2">The sequence shown here is derived from an EMBL/GenBank/DDBJ whole genome shotgun (WGS) entry which is preliminary data.</text>
</comment>
<dbReference type="RefSeq" id="WP_216571522.1">
    <property type="nucleotide sequence ID" value="NZ_JAHLOQ010000041.1"/>
</dbReference>
<proteinExistence type="predicted"/>
<dbReference type="PANTHER" id="PTHR21581:SF6">
    <property type="entry name" value="TRAFFICKING PROTEIN PARTICLE COMPLEX SUBUNIT 12"/>
    <property type="match status" value="1"/>
</dbReference>
<dbReference type="PANTHER" id="PTHR21581">
    <property type="entry name" value="D-ALANYL-D-ALANINE CARBOXYPEPTIDASE"/>
    <property type="match status" value="1"/>
</dbReference>